<dbReference type="GO" id="GO:0006508">
    <property type="term" value="P:proteolysis"/>
    <property type="evidence" value="ECO:0007669"/>
    <property type="project" value="UniProtKB-KW"/>
</dbReference>
<evidence type="ECO:0000259" key="7">
    <source>
        <dbReference type="PROSITE" id="PS51829"/>
    </source>
</evidence>
<feature type="signal peptide" evidence="6">
    <location>
        <begin position="1"/>
        <end position="23"/>
    </location>
</feature>
<dbReference type="EMBL" id="QDGZ01000011">
    <property type="protein sequence ID" value="PVG80969.1"/>
    <property type="molecule type" value="Genomic_DNA"/>
</dbReference>
<feature type="domain" description="P/Homo B" evidence="7">
    <location>
        <begin position="26"/>
        <end position="186"/>
    </location>
</feature>
<keyword evidence="1" id="KW-0645">Protease</keyword>
<proteinExistence type="predicted"/>
<evidence type="ECO:0000256" key="4">
    <source>
        <dbReference type="ARBA" id="ARBA00022837"/>
    </source>
</evidence>
<dbReference type="PROSITE" id="PS51234">
    <property type="entry name" value="TSP3"/>
    <property type="match status" value="1"/>
</dbReference>
<keyword evidence="4" id="KW-0106">Calcium</keyword>
<evidence type="ECO:0000256" key="3">
    <source>
        <dbReference type="ARBA" id="ARBA00022801"/>
    </source>
</evidence>
<evidence type="ECO:0000313" key="8">
    <source>
        <dbReference type="EMBL" id="PVG80969.1"/>
    </source>
</evidence>
<dbReference type="Pfam" id="PF02412">
    <property type="entry name" value="TSP_3"/>
    <property type="match status" value="3"/>
</dbReference>
<feature type="chain" id="PRO_5038873116" description="P/Homo B domain-containing protein" evidence="6">
    <location>
        <begin position="24"/>
        <end position="380"/>
    </location>
</feature>
<dbReference type="GO" id="GO:0004252">
    <property type="term" value="F:serine-type endopeptidase activity"/>
    <property type="evidence" value="ECO:0007669"/>
    <property type="project" value="InterPro"/>
</dbReference>
<dbReference type="AlphaFoldDB" id="A0A2T8F5I2"/>
<keyword evidence="9" id="KW-1185">Reference proteome</keyword>
<evidence type="ECO:0000256" key="6">
    <source>
        <dbReference type="SAM" id="SignalP"/>
    </source>
</evidence>
<dbReference type="InterPro" id="IPR003367">
    <property type="entry name" value="Thrombospondin_3-like_rpt"/>
</dbReference>
<dbReference type="RefSeq" id="WP_116574171.1">
    <property type="nucleotide sequence ID" value="NZ_QDGZ01000011.1"/>
</dbReference>
<dbReference type="GO" id="GO:0007155">
    <property type="term" value="P:cell adhesion"/>
    <property type="evidence" value="ECO:0007669"/>
    <property type="project" value="InterPro"/>
</dbReference>
<dbReference type="InterPro" id="IPR017897">
    <property type="entry name" value="Thrombospondin_3_rpt"/>
</dbReference>
<feature type="region of interest" description="Disordered" evidence="5">
    <location>
        <begin position="222"/>
        <end position="266"/>
    </location>
</feature>
<dbReference type="InterPro" id="IPR028974">
    <property type="entry name" value="TSP_type-3_rpt"/>
</dbReference>
<name>A0A2T8F5I2_9ACTN</name>
<dbReference type="GO" id="GO:0005509">
    <property type="term" value="F:calcium ion binding"/>
    <property type="evidence" value="ECO:0007669"/>
    <property type="project" value="InterPro"/>
</dbReference>
<dbReference type="SUPFAM" id="SSF103647">
    <property type="entry name" value="TSP type-3 repeat"/>
    <property type="match status" value="1"/>
</dbReference>
<keyword evidence="3" id="KW-0378">Hydrolase</keyword>
<accession>A0A2T8F5I2</accession>
<feature type="compositionally biased region" description="Acidic residues" evidence="5">
    <location>
        <begin position="246"/>
        <end position="261"/>
    </location>
</feature>
<evidence type="ECO:0000313" key="9">
    <source>
        <dbReference type="Proteomes" id="UP000246018"/>
    </source>
</evidence>
<dbReference type="InterPro" id="IPR008979">
    <property type="entry name" value="Galactose-bd-like_sf"/>
</dbReference>
<dbReference type="PROSITE" id="PS51829">
    <property type="entry name" value="P_HOMO_B"/>
    <property type="match status" value="1"/>
</dbReference>
<protein>
    <recommendedName>
        <fullName evidence="7">P/Homo B domain-containing protein</fullName>
    </recommendedName>
</protein>
<dbReference type="PANTHER" id="PTHR10199:SF100">
    <property type="entry name" value="THROMBOSPONDIN, ISOFORM A"/>
    <property type="match status" value="1"/>
</dbReference>
<dbReference type="Pfam" id="PF01483">
    <property type="entry name" value="P_proprotein"/>
    <property type="match status" value="1"/>
</dbReference>
<dbReference type="Proteomes" id="UP000246018">
    <property type="component" value="Unassembled WGS sequence"/>
</dbReference>
<evidence type="ECO:0000256" key="2">
    <source>
        <dbReference type="ARBA" id="ARBA00022729"/>
    </source>
</evidence>
<dbReference type="Gene3D" id="4.10.1080.10">
    <property type="entry name" value="TSP type-3 repeat"/>
    <property type="match status" value="1"/>
</dbReference>
<dbReference type="PANTHER" id="PTHR10199">
    <property type="entry name" value="THROMBOSPONDIN"/>
    <property type="match status" value="1"/>
</dbReference>
<sequence>MRVSVPFALLSVVAAVLLPVAQAVPAGAEAAGPCVRTLSGSGKPIAPETTPTTPPAYTWTTAAITAPASSDVEDLDVTFDITHPAGKDVAVRLTRLVGTSVTHSIQLQARLTTDTSAQVRPLRWDDEATAVYTATSPAGDYRPATALSAFDGQAAGATWRLDVANYANVTGQLNSWSITIAFTQCDADGDGVEEHGDNCRGVANADQADADGDGVGDACDGDPDGDGVAGAADNCPSMPNPYQLDTDADGMGEECDPDDDADAKPDTTDACQSVASTTASGCPAFDRTVKLSHEVRRHRFQGRILSDQRGCASHIEVTIWRTKKGRDARISLIDTDDRGRFRTRAPRLRGKFYVKVPHQVVLGVAECASDRSQSVRVRRR</sequence>
<evidence type="ECO:0000256" key="5">
    <source>
        <dbReference type="SAM" id="MobiDB-lite"/>
    </source>
</evidence>
<comment type="caution">
    <text evidence="8">The sequence shown here is derived from an EMBL/GenBank/DDBJ whole genome shotgun (WGS) entry which is preliminary data.</text>
</comment>
<organism evidence="8 9">
    <name type="scientific">Nocardioides gansuensis</name>
    <dbReference type="NCBI Taxonomy" id="2138300"/>
    <lineage>
        <taxon>Bacteria</taxon>
        <taxon>Bacillati</taxon>
        <taxon>Actinomycetota</taxon>
        <taxon>Actinomycetes</taxon>
        <taxon>Propionibacteriales</taxon>
        <taxon>Nocardioidaceae</taxon>
        <taxon>Nocardioides</taxon>
    </lineage>
</organism>
<gene>
    <name evidence="8" type="ORF">DDE18_20625</name>
</gene>
<evidence type="ECO:0000256" key="1">
    <source>
        <dbReference type="ARBA" id="ARBA00022670"/>
    </source>
</evidence>
<reference evidence="8 9" key="1">
    <citation type="submission" date="2018-04" db="EMBL/GenBank/DDBJ databases">
        <title>Genome of Nocardioides gansuensis WSJ-1.</title>
        <authorList>
            <person name="Wu S."/>
            <person name="Wang G."/>
        </authorList>
    </citation>
    <scope>NUCLEOTIDE SEQUENCE [LARGE SCALE GENOMIC DNA]</scope>
    <source>
        <strain evidence="8 9">WSJ-1</strain>
    </source>
</reference>
<dbReference type="SUPFAM" id="SSF49785">
    <property type="entry name" value="Galactose-binding domain-like"/>
    <property type="match status" value="1"/>
</dbReference>
<dbReference type="InterPro" id="IPR002884">
    <property type="entry name" value="P_dom"/>
</dbReference>
<dbReference type="OrthoDB" id="3782500at2"/>
<keyword evidence="2 6" id="KW-0732">Signal</keyword>